<dbReference type="InterPro" id="IPR000718">
    <property type="entry name" value="Peptidase_M13"/>
</dbReference>
<dbReference type="VEuPathDB" id="VectorBase:RSAN_052977"/>
<comment type="caution">
    <text evidence="1">The sequence shown here is derived from an EMBL/GenBank/DDBJ whole genome shotgun (WGS) entry which is preliminary data.</text>
</comment>
<evidence type="ECO:0000313" key="2">
    <source>
        <dbReference type="Proteomes" id="UP000821837"/>
    </source>
</evidence>
<protein>
    <recommendedName>
        <fullName evidence="3">Peptidase M13 N-terminal domain-containing protein</fullName>
    </recommendedName>
</protein>
<dbReference type="GO" id="GO:0006508">
    <property type="term" value="P:proteolysis"/>
    <property type="evidence" value="ECO:0007669"/>
    <property type="project" value="InterPro"/>
</dbReference>
<dbReference type="GO" id="GO:0004222">
    <property type="term" value="F:metalloendopeptidase activity"/>
    <property type="evidence" value="ECO:0007669"/>
    <property type="project" value="InterPro"/>
</dbReference>
<sequence length="171" mass="19055">MLSSTHKSVVLVATIVATGLTLSAPLFFMAVLPGCITPDPRCFDYAREMALAIAKTRAADPCDDFYSYVCGNFEAMYPGHPSYLALLKTRLHAYRDHVLNAHSVRTKDEIGLHVILAFRRCVDEYSAVFVMWIPNYERGKPITSVNDAKITQNVELEKRKPSVSVAKTTLT</sequence>
<dbReference type="Gene3D" id="3.40.390.10">
    <property type="entry name" value="Collagenase (Catalytic Domain)"/>
    <property type="match status" value="1"/>
</dbReference>
<dbReference type="PROSITE" id="PS51885">
    <property type="entry name" value="NEPRILYSIN"/>
    <property type="match status" value="1"/>
</dbReference>
<evidence type="ECO:0008006" key="3">
    <source>
        <dbReference type="Google" id="ProtNLM"/>
    </source>
</evidence>
<dbReference type="InterPro" id="IPR024079">
    <property type="entry name" value="MetalloPept_cat_dom_sf"/>
</dbReference>
<reference evidence="1" key="2">
    <citation type="submission" date="2021-09" db="EMBL/GenBank/DDBJ databases">
        <authorList>
            <person name="Jia N."/>
            <person name="Wang J."/>
            <person name="Shi W."/>
            <person name="Du L."/>
            <person name="Sun Y."/>
            <person name="Zhan W."/>
            <person name="Jiang J."/>
            <person name="Wang Q."/>
            <person name="Zhang B."/>
            <person name="Ji P."/>
            <person name="Sakyi L.B."/>
            <person name="Cui X."/>
            <person name="Yuan T."/>
            <person name="Jiang B."/>
            <person name="Yang W."/>
            <person name="Lam T.T.-Y."/>
            <person name="Chang Q."/>
            <person name="Ding S."/>
            <person name="Wang X."/>
            <person name="Zhu J."/>
            <person name="Ruan X."/>
            <person name="Zhao L."/>
            <person name="Wei J."/>
            <person name="Que T."/>
            <person name="Du C."/>
            <person name="Cheng J."/>
            <person name="Dai P."/>
            <person name="Han X."/>
            <person name="Huang E."/>
            <person name="Gao Y."/>
            <person name="Liu J."/>
            <person name="Shao H."/>
            <person name="Ye R."/>
            <person name="Li L."/>
            <person name="Wei W."/>
            <person name="Wang X."/>
            <person name="Wang C."/>
            <person name="Huo Q."/>
            <person name="Li W."/>
            <person name="Guo W."/>
            <person name="Chen H."/>
            <person name="Chen S."/>
            <person name="Zhou L."/>
            <person name="Zhou L."/>
            <person name="Ni X."/>
            <person name="Tian J."/>
            <person name="Zhou Y."/>
            <person name="Sheng Y."/>
            <person name="Liu T."/>
            <person name="Pan Y."/>
            <person name="Xia L."/>
            <person name="Li J."/>
            <person name="Zhao F."/>
            <person name="Cao W."/>
        </authorList>
    </citation>
    <scope>NUCLEOTIDE SEQUENCE</scope>
    <source>
        <strain evidence="1">Rsan-2018</strain>
        <tissue evidence="1">Larvae</tissue>
    </source>
</reference>
<keyword evidence="2" id="KW-1185">Reference proteome</keyword>
<reference evidence="1" key="1">
    <citation type="journal article" date="2020" name="Cell">
        <title>Large-Scale Comparative Analyses of Tick Genomes Elucidate Their Genetic Diversity and Vector Capacities.</title>
        <authorList>
            <consortium name="Tick Genome and Microbiome Consortium (TIGMIC)"/>
            <person name="Jia N."/>
            <person name="Wang J."/>
            <person name="Shi W."/>
            <person name="Du L."/>
            <person name="Sun Y."/>
            <person name="Zhan W."/>
            <person name="Jiang J.F."/>
            <person name="Wang Q."/>
            <person name="Zhang B."/>
            <person name="Ji P."/>
            <person name="Bell-Sakyi L."/>
            <person name="Cui X.M."/>
            <person name="Yuan T.T."/>
            <person name="Jiang B.G."/>
            <person name="Yang W.F."/>
            <person name="Lam T.T."/>
            <person name="Chang Q.C."/>
            <person name="Ding S.J."/>
            <person name="Wang X.J."/>
            <person name="Zhu J.G."/>
            <person name="Ruan X.D."/>
            <person name="Zhao L."/>
            <person name="Wei J.T."/>
            <person name="Ye R.Z."/>
            <person name="Que T.C."/>
            <person name="Du C.H."/>
            <person name="Zhou Y.H."/>
            <person name="Cheng J.X."/>
            <person name="Dai P.F."/>
            <person name="Guo W.B."/>
            <person name="Han X.H."/>
            <person name="Huang E.J."/>
            <person name="Li L.F."/>
            <person name="Wei W."/>
            <person name="Gao Y.C."/>
            <person name="Liu J.Z."/>
            <person name="Shao H.Z."/>
            <person name="Wang X."/>
            <person name="Wang C.C."/>
            <person name="Yang T.C."/>
            <person name="Huo Q.B."/>
            <person name="Li W."/>
            <person name="Chen H.Y."/>
            <person name="Chen S.E."/>
            <person name="Zhou L.G."/>
            <person name="Ni X.B."/>
            <person name="Tian J.H."/>
            <person name="Sheng Y."/>
            <person name="Liu T."/>
            <person name="Pan Y.S."/>
            <person name="Xia L.Y."/>
            <person name="Li J."/>
            <person name="Zhao F."/>
            <person name="Cao W.C."/>
        </authorList>
    </citation>
    <scope>NUCLEOTIDE SEQUENCE</scope>
    <source>
        <strain evidence="1">Rsan-2018</strain>
    </source>
</reference>
<dbReference type="EMBL" id="JABSTV010001246">
    <property type="protein sequence ID" value="KAH7975505.1"/>
    <property type="molecule type" value="Genomic_DNA"/>
</dbReference>
<evidence type="ECO:0000313" key="1">
    <source>
        <dbReference type="EMBL" id="KAH7975505.1"/>
    </source>
</evidence>
<proteinExistence type="predicted"/>
<gene>
    <name evidence="1" type="ORF">HPB52_002333</name>
</gene>
<organism evidence="1 2">
    <name type="scientific">Rhipicephalus sanguineus</name>
    <name type="common">Brown dog tick</name>
    <name type="synonym">Ixodes sanguineus</name>
    <dbReference type="NCBI Taxonomy" id="34632"/>
    <lineage>
        <taxon>Eukaryota</taxon>
        <taxon>Metazoa</taxon>
        <taxon>Ecdysozoa</taxon>
        <taxon>Arthropoda</taxon>
        <taxon>Chelicerata</taxon>
        <taxon>Arachnida</taxon>
        <taxon>Acari</taxon>
        <taxon>Parasitiformes</taxon>
        <taxon>Ixodida</taxon>
        <taxon>Ixodoidea</taxon>
        <taxon>Ixodidae</taxon>
        <taxon>Rhipicephalinae</taxon>
        <taxon>Rhipicephalus</taxon>
        <taxon>Rhipicephalus</taxon>
    </lineage>
</organism>
<dbReference type="SUPFAM" id="SSF55486">
    <property type="entry name" value="Metalloproteases ('zincins'), catalytic domain"/>
    <property type="match status" value="1"/>
</dbReference>
<accession>A0A9D4T6Q8</accession>
<dbReference type="AlphaFoldDB" id="A0A9D4T6Q8"/>
<name>A0A9D4T6Q8_RHISA</name>
<dbReference type="Proteomes" id="UP000821837">
    <property type="component" value="Chromosome 10"/>
</dbReference>